<accession>A0A4R3KZP8</accession>
<evidence type="ECO:0000313" key="8">
    <source>
        <dbReference type="Proteomes" id="UP000295807"/>
    </source>
</evidence>
<feature type="transmembrane region" description="Helical" evidence="6">
    <location>
        <begin position="33"/>
        <end position="56"/>
    </location>
</feature>
<evidence type="ECO:0000256" key="1">
    <source>
        <dbReference type="ARBA" id="ARBA00004651"/>
    </source>
</evidence>
<dbReference type="PANTHER" id="PTHR30213:SF1">
    <property type="entry name" value="INNER MEMBRANE PROTEIN YHJD"/>
    <property type="match status" value="1"/>
</dbReference>
<evidence type="ECO:0000256" key="4">
    <source>
        <dbReference type="ARBA" id="ARBA00022989"/>
    </source>
</evidence>
<dbReference type="OrthoDB" id="9797028at2"/>
<dbReference type="AlphaFoldDB" id="A0A4R3KZP8"/>
<proteinExistence type="predicted"/>
<comment type="caution">
    <text evidence="7">The sequence shown here is derived from an EMBL/GenBank/DDBJ whole genome shotgun (WGS) entry which is preliminary data.</text>
</comment>
<evidence type="ECO:0000256" key="3">
    <source>
        <dbReference type="ARBA" id="ARBA00022692"/>
    </source>
</evidence>
<reference evidence="7 8" key="1">
    <citation type="submission" date="2019-03" db="EMBL/GenBank/DDBJ databases">
        <title>Genomic Encyclopedia of Type Strains, Phase IV (KMG-IV): sequencing the most valuable type-strain genomes for metagenomic binning, comparative biology and taxonomic classification.</title>
        <authorList>
            <person name="Goeker M."/>
        </authorList>
    </citation>
    <scope>NUCLEOTIDE SEQUENCE [LARGE SCALE GENOMIC DNA]</scope>
    <source>
        <strain evidence="7 8">DSM 21100</strain>
    </source>
</reference>
<keyword evidence="2" id="KW-1003">Cell membrane</keyword>
<keyword evidence="4 6" id="KW-1133">Transmembrane helix</keyword>
<feature type="transmembrane region" description="Helical" evidence="6">
    <location>
        <begin position="245"/>
        <end position="270"/>
    </location>
</feature>
<evidence type="ECO:0000313" key="7">
    <source>
        <dbReference type="EMBL" id="TCS90110.1"/>
    </source>
</evidence>
<feature type="transmembrane region" description="Helical" evidence="6">
    <location>
        <begin position="219"/>
        <end position="239"/>
    </location>
</feature>
<evidence type="ECO:0000256" key="5">
    <source>
        <dbReference type="ARBA" id="ARBA00023136"/>
    </source>
</evidence>
<dbReference type="GO" id="GO:0005886">
    <property type="term" value="C:plasma membrane"/>
    <property type="evidence" value="ECO:0007669"/>
    <property type="project" value="UniProtKB-SubCell"/>
</dbReference>
<dbReference type="PANTHER" id="PTHR30213">
    <property type="entry name" value="INNER MEMBRANE PROTEIN YHJD"/>
    <property type="match status" value="1"/>
</dbReference>
<dbReference type="RefSeq" id="WP_132127567.1">
    <property type="nucleotide sequence ID" value="NZ_CP042432.1"/>
</dbReference>
<feature type="transmembrane region" description="Helical" evidence="6">
    <location>
        <begin position="181"/>
        <end position="207"/>
    </location>
</feature>
<evidence type="ECO:0000256" key="6">
    <source>
        <dbReference type="SAM" id="Phobius"/>
    </source>
</evidence>
<dbReference type="EMBL" id="SMAD01000001">
    <property type="protein sequence ID" value="TCS90110.1"/>
    <property type="molecule type" value="Genomic_DNA"/>
</dbReference>
<dbReference type="InterPro" id="IPR017039">
    <property type="entry name" value="Virul_fac_BrkB"/>
</dbReference>
<comment type="subcellular location">
    <subcellularLocation>
        <location evidence="1">Cell membrane</location>
        <topology evidence="1">Multi-pass membrane protein</topology>
    </subcellularLocation>
</comment>
<dbReference type="NCBIfam" id="TIGR00765">
    <property type="entry name" value="yihY_not_rbn"/>
    <property type="match status" value="1"/>
</dbReference>
<evidence type="ECO:0000256" key="2">
    <source>
        <dbReference type="ARBA" id="ARBA00022475"/>
    </source>
</evidence>
<dbReference type="Proteomes" id="UP000295807">
    <property type="component" value="Unassembled WGS sequence"/>
</dbReference>
<dbReference type="PIRSF" id="PIRSF035875">
    <property type="entry name" value="RNase_BN"/>
    <property type="match status" value="1"/>
</dbReference>
<feature type="transmembrane region" description="Helical" evidence="6">
    <location>
        <begin position="138"/>
        <end position="161"/>
    </location>
</feature>
<name>A0A4R3KZP8_9SPHI</name>
<feature type="transmembrane region" description="Helical" evidence="6">
    <location>
        <begin position="96"/>
        <end position="117"/>
    </location>
</feature>
<organism evidence="7 8">
    <name type="scientific">Anseongella ginsenosidimutans</name>
    <dbReference type="NCBI Taxonomy" id="496056"/>
    <lineage>
        <taxon>Bacteria</taxon>
        <taxon>Pseudomonadati</taxon>
        <taxon>Bacteroidota</taxon>
        <taxon>Sphingobacteriia</taxon>
        <taxon>Sphingobacteriales</taxon>
        <taxon>Sphingobacteriaceae</taxon>
        <taxon>Anseongella</taxon>
    </lineage>
</organism>
<keyword evidence="3 6" id="KW-0812">Transmembrane</keyword>
<dbReference type="Pfam" id="PF03631">
    <property type="entry name" value="Virul_fac_BrkB"/>
    <property type="match status" value="1"/>
</dbReference>
<keyword evidence="8" id="KW-1185">Reference proteome</keyword>
<gene>
    <name evidence="7" type="ORF">EDD80_101308</name>
</gene>
<keyword evidence="5 6" id="KW-0472">Membrane</keyword>
<sequence length="321" mass="35356">MPKRNLLKKILFLFKGSVAGFVDDKVMKLSAALAYYTVFSIGPMLMVIIMLCSIFYGKEAIEGTIYSEISTFVGSKAALQIQEIIRNAAISDNSTLAAIIGIGTLLFGATGVFVEIQDSINFIWGLKAKPQKGWLKMLLNRLLSFSLVIGLGFVLLVSLVVDSLIEFLNEKLLAMFPEAAVIWAYTINTALNFVITALLFGIIFKVLPDARIKWKDVGVGACFTALLFLLGKMAIGYYMGQVDTASSYGVAGSLVVVLLWVYYSAAILYFGAEFTLQYAQEYGKHIYPDTYAVWIEKVEVQHKESLEKVKKVRGPAAKSSP</sequence>
<protein>
    <submittedName>
        <fullName evidence="7">Membrane protein</fullName>
    </submittedName>
</protein>